<keyword evidence="3" id="KW-1185">Reference proteome</keyword>
<gene>
    <name evidence="2" type="ORF">HPT30_15120</name>
</gene>
<evidence type="ECO:0000259" key="1">
    <source>
        <dbReference type="Pfam" id="PF01636"/>
    </source>
</evidence>
<keyword evidence="2" id="KW-0808">Transferase</keyword>
<organism evidence="2 3">
    <name type="scientific">Paenibacillus agri</name>
    <dbReference type="NCBI Taxonomy" id="2744309"/>
    <lineage>
        <taxon>Bacteria</taxon>
        <taxon>Bacillati</taxon>
        <taxon>Bacillota</taxon>
        <taxon>Bacilli</taxon>
        <taxon>Bacillales</taxon>
        <taxon>Paenibacillaceae</taxon>
        <taxon>Paenibacillus</taxon>
    </lineage>
</organism>
<protein>
    <submittedName>
        <fullName evidence="2">Phosphotransferase</fullName>
    </submittedName>
</protein>
<dbReference type="EMBL" id="JABWCS010000210">
    <property type="protein sequence ID" value="NUU61673.1"/>
    <property type="molecule type" value="Genomic_DNA"/>
</dbReference>
<accession>A0A850EJY4</accession>
<dbReference type="Gene3D" id="3.90.1200.10">
    <property type="match status" value="1"/>
</dbReference>
<feature type="domain" description="Aminoglycoside phosphotransferase" evidence="1">
    <location>
        <begin position="11"/>
        <end position="193"/>
    </location>
</feature>
<sequence length="270" mass="30226">MKGKLVGEGRTAEIWEYGDRKVLKLYREGIPADQVTKEYSISVYAHTLGIRTPQPIELAEVEGRSGIVFQQIEGSSVLTLLGKSPWKVGQYARKLAKLHYDLHTLDAGEDLGVQKERLKWSIHEAPLLNESEKQAILSYLDTLPVGGKLCHGDFHPDNILMDGQVWIIDWMTGLAGDPAGDAARSVVMFSMGVVPEGTPAIAKLVIGFIRKRLTKDYLREYLKLSGQTREEIERWILPVAAARLTEWLPVAEKEQLVREIRKRLATLTAG</sequence>
<reference evidence="2" key="1">
    <citation type="submission" date="2020-06" db="EMBL/GenBank/DDBJ databases">
        <title>Paenibacillus sp. nov., isolated from soil.</title>
        <authorList>
            <person name="Seo Y.L."/>
        </authorList>
    </citation>
    <scope>NUCLEOTIDE SEQUENCE [LARGE SCALE GENOMIC DNA]</scope>
    <source>
        <strain evidence="2">JW14</strain>
    </source>
</reference>
<proteinExistence type="predicted"/>
<comment type="caution">
    <text evidence="2">The sequence shown here is derived from an EMBL/GenBank/DDBJ whole genome shotgun (WGS) entry which is preliminary data.</text>
</comment>
<dbReference type="Proteomes" id="UP000564806">
    <property type="component" value="Unassembled WGS sequence"/>
</dbReference>
<dbReference type="AlphaFoldDB" id="A0A850EJY4"/>
<dbReference type="SUPFAM" id="SSF56112">
    <property type="entry name" value="Protein kinase-like (PK-like)"/>
    <property type="match status" value="1"/>
</dbReference>
<dbReference type="InterPro" id="IPR002575">
    <property type="entry name" value="Aminoglycoside_PTrfase"/>
</dbReference>
<dbReference type="Pfam" id="PF01636">
    <property type="entry name" value="APH"/>
    <property type="match status" value="1"/>
</dbReference>
<dbReference type="InterPro" id="IPR011009">
    <property type="entry name" value="Kinase-like_dom_sf"/>
</dbReference>
<name>A0A850EJY4_9BACL</name>
<dbReference type="RefSeq" id="WP_175372179.1">
    <property type="nucleotide sequence ID" value="NZ_JABWCS010000210.1"/>
</dbReference>
<evidence type="ECO:0000313" key="3">
    <source>
        <dbReference type="Proteomes" id="UP000564806"/>
    </source>
</evidence>
<evidence type="ECO:0000313" key="2">
    <source>
        <dbReference type="EMBL" id="NUU61673.1"/>
    </source>
</evidence>
<dbReference type="GO" id="GO:0016740">
    <property type="term" value="F:transferase activity"/>
    <property type="evidence" value="ECO:0007669"/>
    <property type="project" value="UniProtKB-KW"/>
</dbReference>